<organism evidence="2 3">
    <name type="scientific">Desulfovibrio subterraneus</name>
    <dbReference type="NCBI Taxonomy" id="2718620"/>
    <lineage>
        <taxon>Bacteria</taxon>
        <taxon>Pseudomonadati</taxon>
        <taxon>Thermodesulfobacteriota</taxon>
        <taxon>Desulfovibrionia</taxon>
        <taxon>Desulfovibrionales</taxon>
        <taxon>Desulfovibrionaceae</taxon>
        <taxon>Desulfovibrio</taxon>
    </lineage>
</organism>
<proteinExistence type="predicted"/>
<reference evidence="2 3" key="1">
    <citation type="submission" date="2020-05" db="EMBL/GenBank/DDBJ databases">
        <title>Draft genome sequence of Desulfovibrio sp. strain HN2T.</title>
        <authorList>
            <person name="Ueno A."/>
            <person name="Tamazawa S."/>
            <person name="Tamamura S."/>
            <person name="Murakami T."/>
            <person name="Kiyama T."/>
            <person name="Inomata H."/>
            <person name="Amano Y."/>
            <person name="Miyakawa K."/>
            <person name="Tamaki H."/>
            <person name="Naganuma T."/>
            <person name="Kaneko K."/>
        </authorList>
    </citation>
    <scope>NUCLEOTIDE SEQUENCE [LARGE SCALE GENOMIC DNA]</scope>
    <source>
        <strain evidence="2 3">HN2</strain>
    </source>
</reference>
<evidence type="ECO:0000313" key="2">
    <source>
        <dbReference type="EMBL" id="GFM32384.1"/>
    </source>
</evidence>
<dbReference type="RefSeq" id="WP_174404089.1">
    <property type="nucleotide sequence ID" value="NZ_BLVO01000005.1"/>
</dbReference>
<name>A0A7J0BH23_9BACT</name>
<sequence>MYSVDHLVQHHLKQMEKLSRQQEKAARKRERQQQKLEEAFAKFREEIASTLPLPAGEQTEQPAPQTSGTGLLHMLRAFLF</sequence>
<evidence type="ECO:0000256" key="1">
    <source>
        <dbReference type="SAM" id="MobiDB-lite"/>
    </source>
</evidence>
<protein>
    <submittedName>
        <fullName evidence="2">Uncharacterized protein</fullName>
    </submittedName>
</protein>
<accession>A0A7J0BH23</accession>
<feature type="region of interest" description="Disordered" evidence="1">
    <location>
        <begin position="14"/>
        <end position="35"/>
    </location>
</feature>
<keyword evidence="3" id="KW-1185">Reference proteome</keyword>
<evidence type="ECO:0000313" key="3">
    <source>
        <dbReference type="Proteomes" id="UP000503840"/>
    </source>
</evidence>
<dbReference type="AlphaFoldDB" id="A0A7J0BH23"/>
<dbReference type="Proteomes" id="UP000503840">
    <property type="component" value="Unassembled WGS sequence"/>
</dbReference>
<dbReference type="EMBL" id="BLVO01000005">
    <property type="protein sequence ID" value="GFM32384.1"/>
    <property type="molecule type" value="Genomic_DNA"/>
</dbReference>
<comment type="caution">
    <text evidence="2">The sequence shown here is derived from an EMBL/GenBank/DDBJ whole genome shotgun (WGS) entry which is preliminary data.</text>
</comment>
<gene>
    <name evidence="2" type="ORF">DSM101010T_07490</name>
</gene>